<name>A0A3R7GYD7_9STRA</name>
<evidence type="ECO:0000256" key="4">
    <source>
        <dbReference type="SAM" id="Coils"/>
    </source>
</evidence>
<evidence type="ECO:0000313" key="7">
    <source>
        <dbReference type="Proteomes" id="UP000284657"/>
    </source>
</evidence>
<comment type="caution">
    <text evidence="6">The sequence shown here is derived from an EMBL/GenBank/DDBJ whole genome shotgun (WGS) entry which is preliminary data.</text>
</comment>
<feature type="compositionally biased region" description="Acidic residues" evidence="5">
    <location>
        <begin position="1676"/>
        <end position="1685"/>
    </location>
</feature>
<feature type="region of interest" description="Disordered" evidence="5">
    <location>
        <begin position="1107"/>
        <end position="1130"/>
    </location>
</feature>
<dbReference type="GO" id="GO:0035859">
    <property type="term" value="C:Seh1-associated complex"/>
    <property type="evidence" value="ECO:0007669"/>
    <property type="project" value="TreeGrafter"/>
</dbReference>
<dbReference type="PANTHER" id="PTHR46170">
    <property type="entry name" value="GATOR COMPLEX PROTEIN WDR59"/>
    <property type="match status" value="1"/>
</dbReference>
<evidence type="ECO:0000256" key="5">
    <source>
        <dbReference type="SAM" id="MobiDB-lite"/>
    </source>
</evidence>
<accession>A0A3R7GYD7</accession>
<dbReference type="PROSITE" id="PS50294">
    <property type="entry name" value="WD_REPEATS_REGION"/>
    <property type="match status" value="3"/>
</dbReference>
<dbReference type="GO" id="GO:0005774">
    <property type="term" value="C:vacuolar membrane"/>
    <property type="evidence" value="ECO:0007669"/>
    <property type="project" value="TreeGrafter"/>
</dbReference>
<dbReference type="SUPFAM" id="SSF50978">
    <property type="entry name" value="WD40 repeat-like"/>
    <property type="match status" value="1"/>
</dbReference>
<keyword evidence="4" id="KW-0175">Coiled coil</keyword>
<feature type="compositionally biased region" description="Basic and acidic residues" evidence="5">
    <location>
        <begin position="1638"/>
        <end position="1650"/>
    </location>
</feature>
<dbReference type="Proteomes" id="UP000284657">
    <property type="component" value="Unassembled WGS sequence"/>
</dbReference>
<dbReference type="Pfam" id="PF00400">
    <property type="entry name" value="WD40"/>
    <property type="match status" value="3"/>
</dbReference>
<dbReference type="InterPro" id="IPR036322">
    <property type="entry name" value="WD40_repeat_dom_sf"/>
</dbReference>
<evidence type="ECO:0000256" key="3">
    <source>
        <dbReference type="PROSITE-ProRule" id="PRU00221"/>
    </source>
</evidence>
<feature type="region of interest" description="Disordered" evidence="5">
    <location>
        <begin position="1674"/>
        <end position="1756"/>
    </location>
</feature>
<evidence type="ECO:0000313" key="6">
    <source>
        <dbReference type="EMBL" id="RLN46897.1"/>
    </source>
</evidence>
<gene>
    <name evidence="6" type="ORF">BBJ29_002892</name>
</gene>
<dbReference type="InterPro" id="IPR019183">
    <property type="entry name" value="NAA25_NatB_aux_su"/>
</dbReference>
<sequence length="1779" mass="196887">MSDDGARLMTRYVRPIYDAIDGRQYKTAIKLCGHKRVAHLDIVQVLKAHCLERTGRVDEALDICRRVQSHKPTDDTLLNTMNLVFKLSDCEHEMLPTFEHACAVSNPPNEELFQSLFVAYARRGDFLKQQQTALKMFKAFGNIKYVCWAALSMMLQVEHGGTPARMLALAEKMLLKTLRDSGSGDGEALRLTVLMMQLQDKHADALQAFDEFVKPGTDKKEKKSKKQIIGRALEGEGMYDEEIELGPMQAIDRLSLEATLVKNVSNWKRCAAVNRKLLEEYNADDWTFLKEYIAAQFEEQPERSGDELLALGQELTDFLNELQSRPGNERIRGPALATIHVTSKILRRLSSASTSQVERIETKLQDLIIGYTDRFYSKACCFTDLKQYFTLYLKDSSSVSASAKTKLTKHFYNMSEESKSLLKKTPDGQEIDEKARKEGLGNLNRHLLALKTLRFLGYYENVDLYAVEDLEKLVKELEDEYEATSWLNDGGAGGQREVQHTDDLLLLATHFLLDVYQQSSGHRGYLERAAALLEYGLEKSAYNFQMKLLLSRIYGYLGAAEAMLSRHAELDVKYVQLDSLSFLVLDKMLNLCQYPEAQKLTDRIAALHRSTAKDTPDYITRSYRLGVYSKVIDMSSFLHKRMKKSHTLAITKGETLQFKLLDVLAQGPTKLHEFVISTSVADEISSLDSMLVADGSQLSHNQHREVIVDWTSKQQIPTGDLFAQDVAPLVECDRSADASSSLLWLKLRVLVPKLLRSLATDDETALEGYMKEYDEYLTQLHLTGSSPAESHVHHKLWKWSSEAIAASGQIVSAVNGNEKDSSSAITSLQDDFTAIVAQLRAGLVFASASSSDGVVALSPYGVSTLSALLLDCGLSSLSALALAQRALSKKKGKKSEQLVATANALRNLLKHMQEELNALEMYIADLQFASTTASDATSSACDEAQEKARNNVVNSYKSLQLRLVELLRDRCSSIRAILQNTTDVASSTSGASGISVSGAGGSTIHNNVHVRLDLNASALSVDATGSVAVLAGRKGLHLVDLETPFLPPATLHHQTKLEVTVVKCNPHALFKSHVASSSNRNTLIWDIAGVGVGTGVSASIGAGQGSSGAYKHGHNNAGGRTSGGNSGQTTTPPLVATLRAHTRPVSDVAWSPMEPSLLATCSADAKTLLWDMRSPQRPVQTLNAYNTSVTQLEWNRVDSTSLATAHDGEVRVWDLRAAGEKAVAPAALITAHMQKIYGLDWHPQRMYELVTCSEDKTVKFWDVTQPRICQVNAELVHSFSGHGDLKNKKPPVKMLSSANMLGSMDVGTNDWTGQQQEMIDNGVVVGAFGDDADNHSGAAHGYRHSSMFYSSGNGGTGNNDLGGGGMNELDPSIHAGSEYLNTYFSSAEYHLPVNNPDHLLSMPASAVPGLNISPRTPAVRTTTAERMKRVEQAAPALNLDLSISVTILDLSKLCGVSSILTYQTDLAPRNKTPSTVSLKSNMLAKRKREWESLLLNLVTPTDVASLECPSTWEAPGAQNIRYSVGREEEVDANDRVLLELNFRSANDEKCLLSSLPEDEARYDVYKEAYAEVLYRYGAMNLRNEVLKTVSHNVQDQRGISLGLICGSCNSRFIKGKAHKSKSDAKSKKKVIIHKAQRRREYEKVKKREGSNTEANSGSSSFYDKFFSELKSGKVDEDAEDVEQAEQVERKPREKGERQHAAKPDPFYKAKKKAAVTKLEKQRVREEKQKRVAESEKKVTQRKKRHVKLSQRTVRGQPVVRNHINDILSRLQAEKKKKDK</sequence>
<dbReference type="InterPro" id="IPR001680">
    <property type="entry name" value="WD40_rpt"/>
</dbReference>
<dbReference type="Gene3D" id="2.130.10.10">
    <property type="entry name" value="YVTN repeat-like/Quinoprotein amine dehydrogenase"/>
    <property type="match status" value="1"/>
</dbReference>
<dbReference type="InterPro" id="IPR015943">
    <property type="entry name" value="WD40/YVTN_repeat-like_dom_sf"/>
</dbReference>
<feature type="compositionally biased region" description="Basic residues" evidence="5">
    <location>
        <begin position="1739"/>
        <end position="1748"/>
    </location>
</feature>
<keyword evidence="1 3" id="KW-0853">WD repeat</keyword>
<feature type="region of interest" description="Disordered" evidence="5">
    <location>
        <begin position="1616"/>
        <end position="1658"/>
    </location>
</feature>
<evidence type="ECO:0000256" key="1">
    <source>
        <dbReference type="ARBA" id="ARBA00022574"/>
    </source>
</evidence>
<proteinExistence type="predicted"/>
<dbReference type="Pfam" id="PF09797">
    <property type="entry name" value="NatB_MDM20"/>
    <property type="match status" value="1"/>
</dbReference>
<dbReference type="PROSITE" id="PS50082">
    <property type="entry name" value="WD_REPEATS_2"/>
    <property type="match status" value="3"/>
</dbReference>
<dbReference type="EMBL" id="MBAD02002532">
    <property type="protein sequence ID" value="RLN46897.1"/>
    <property type="molecule type" value="Genomic_DNA"/>
</dbReference>
<evidence type="ECO:0000256" key="2">
    <source>
        <dbReference type="ARBA" id="ARBA00022737"/>
    </source>
</evidence>
<dbReference type="InterPro" id="IPR049567">
    <property type="entry name" value="WDR59-like"/>
</dbReference>
<feature type="compositionally biased region" description="Basic and acidic residues" evidence="5">
    <location>
        <begin position="1717"/>
        <end position="1738"/>
    </location>
</feature>
<dbReference type="InterPro" id="IPR019775">
    <property type="entry name" value="WD40_repeat_CS"/>
</dbReference>
<protein>
    <submittedName>
        <fullName evidence="6">Uncharacterized protein</fullName>
    </submittedName>
</protein>
<feature type="coiled-coil region" evidence="4">
    <location>
        <begin position="895"/>
        <end position="922"/>
    </location>
</feature>
<dbReference type="InterPro" id="IPR013730">
    <property type="entry name" value="Fyv7/TAP26"/>
</dbReference>
<keyword evidence="2" id="KW-0677">Repeat</keyword>
<dbReference type="GO" id="GO:0034198">
    <property type="term" value="P:cellular response to amino acid starvation"/>
    <property type="evidence" value="ECO:0007669"/>
    <property type="project" value="TreeGrafter"/>
</dbReference>
<dbReference type="GO" id="GO:1904263">
    <property type="term" value="P:positive regulation of TORC1 signaling"/>
    <property type="evidence" value="ECO:0007669"/>
    <property type="project" value="TreeGrafter"/>
</dbReference>
<reference evidence="6 7" key="1">
    <citation type="submission" date="2018-07" db="EMBL/GenBank/DDBJ databases">
        <title>Genome sequencing of oomycete isolates from Chile give support for New Zealand origin for Phytophthora kernoviae and make available the first Nothophytophthora sp. genome.</title>
        <authorList>
            <person name="Studholme D.J."/>
            <person name="Sanfuentes E."/>
            <person name="Panda P."/>
            <person name="Hill R."/>
            <person name="Sambles C."/>
            <person name="Grant M."/>
            <person name="Williams N.M."/>
            <person name="Mcdougal R.L."/>
        </authorList>
    </citation>
    <scope>NUCLEOTIDE SEQUENCE [LARGE SCALE GENOMIC DNA]</scope>
    <source>
        <strain evidence="6">Chile7</strain>
    </source>
</reference>
<feature type="repeat" description="WD" evidence="3">
    <location>
        <begin position="1229"/>
        <end position="1271"/>
    </location>
</feature>
<dbReference type="SMART" id="SM00320">
    <property type="entry name" value="WD40"/>
    <property type="match status" value="4"/>
</dbReference>
<organism evidence="6 7">
    <name type="scientific">Phytophthora kernoviae</name>
    <dbReference type="NCBI Taxonomy" id="325452"/>
    <lineage>
        <taxon>Eukaryota</taxon>
        <taxon>Sar</taxon>
        <taxon>Stramenopiles</taxon>
        <taxon>Oomycota</taxon>
        <taxon>Peronosporomycetes</taxon>
        <taxon>Peronosporales</taxon>
        <taxon>Peronosporaceae</taxon>
        <taxon>Phytophthora</taxon>
    </lineage>
</organism>
<feature type="compositionally biased region" description="Basic residues" evidence="5">
    <location>
        <begin position="1626"/>
        <end position="1637"/>
    </location>
</feature>
<feature type="repeat" description="WD" evidence="3">
    <location>
        <begin position="1182"/>
        <end position="1223"/>
    </location>
</feature>
<dbReference type="PROSITE" id="PS00678">
    <property type="entry name" value="WD_REPEATS_1"/>
    <property type="match status" value="3"/>
</dbReference>
<dbReference type="Pfam" id="PF08524">
    <property type="entry name" value="rRNA_processing"/>
    <property type="match status" value="1"/>
</dbReference>
<dbReference type="GO" id="GO:0035591">
    <property type="term" value="F:signaling adaptor activity"/>
    <property type="evidence" value="ECO:0007669"/>
    <property type="project" value="TreeGrafter"/>
</dbReference>
<dbReference type="PANTHER" id="PTHR46170:SF1">
    <property type="entry name" value="GATOR COMPLEX PROTEIN WDR59"/>
    <property type="match status" value="1"/>
</dbReference>
<feature type="repeat" description="WD" evidence="3">
    <location>
        <begin position="1138"/>
        <end position="1180"/>
    </location>
</feature>
<feature type="compositionally biased region" description="Basic and acidic residues" evidence="5">
    <location>
        <begin position="1686"/>
        <end position="1707"/>
    </location>
</feature>